<organism evidence="14 15">
    <name type="scientific">Apolygus lucorum</name>
    <name type="common">Small green plant bug</name>
    <name type="synonym">Lygocoris lucorum</name>
    <dbReference type="NCBI Taxonomy" id="248454"/>
    <lineage>
        <taxon>Eukaryota</taxon>
        <taxon>Metazoa</taxon>
        <taxon>Ecdysozoa</taxon>
        <taxon>Arthropoda</taxon>
        <taxon>Hexapoda</taxon>
        <taxon>Insecta</taxon>
        <taxon>Pterygota</taxon>
        <taxon>Neoptera</taxon>
        <taxon>Paraneoptera</taxon>
        <taxon>Hemiptera</taxon>
        <taxon>Heteroptera</taxon>
        <taxon>Panheteroptera</taxon>
        <taxon>Cimicomorpha</taxon>
        <taxon>Miridae</taxon>
        <taxon>Mirini</taxon>
        <taxon>Apolygus</taxon>
    </lineage>
</organism>
<keyword evidence="11 13" id="KW-0472">Membrane</keyword>
<comment type="subcellular location">
    <subcellularLocation>
        <location evidence="1 13">Mitochondrion inner membrane</location>
        <topology evidence="1 13">Single-pass membrane protein</topology>
    </subcellularLocation>
</comment>
<comment type="caution">
    <text evidence="14">The sequence shown here is derived from an EMBL/GenBank/DDBJ whole genome shotgun (WGS) entry which is preliminary data.</text>
</comment>
<evidence type="ECO:0000256" key="3">
    <source>
        <dbReference type="ARBA" id="ARBA00016324"/>
    </source>
</evidence>
<dbReference type="GO" id="GO:0005743">
    <property type="term" value="C:mitochondrial inner membrane"/>
    <property type="evidence" value="ECO:0007669"/>
    <property type="project" value="UniProtKB-SubCell"/>
</dbReference>
<comment type="function">
    <text evidence="13">Component of the ubiquinol-cytochrome c oxidoreductase, a multisubunit transmembrane complex that is part of the mitochondrial electron transport chain which drives oxidative phosphorylation. The complex plays an important role in the uptake of multiple carbon sources present in different host niches.</text>
</comment>
<dbReference type="PANTHER" id="PTHR12119">
    <property type="entry name" value="UBIQUINOL-CYTOCHROME C REDUCTASE COMPLEX UBIQUINONE-BINDING PROTEIN QP-C"/>
    <property type="match status" value="1"/>
</dbReference>
<gene>
    <name evidence="14" type="ORF">GE061_011452</name>
</gene>
<comment type="subunit">
    <text evidence="12 13">Component of the ubiquinol-cytochrome c oxidoreductase (cytochrome b-c1 complex, complex III, CIII), a multisubunit enzyme composed of 11 subunits. The complex is composed of 3 respiratory subunits cytochrome b, cytochrome c1 and Rieske protein UQCRFS1, 2 core protein subunits UQCRC1/QCR1 and UQCRC2/QCR2, and 6 low-molecular weight protein subunits UQCRH/QCR6, UQCRB/QCR7, UQCRQ/QCR8, UQCR10/QCR9, UQCR11/QCR10 and subunit 9, the cleavage product of Rieske protein UQCRFS1. The complex exists as an obligatory dimer and forms supercomplexes (SCs) in the inner mitochondrial membrane with NADH-ubiquinone oxidoreductase (complex I, CI) and cytochrome c oxidase (complex IV, CIV), resulting in different assemblies (supercomplex SCI(1)III(2)IV(1) and megacomplex MCI(2)III(2)IV(2)). Interacts with UQCC6.</text>
</comment>
<keyword evidence="10 13" id="KW-0496">Mitochondrion</keyword>
<dbReference type="InterPro" id="IPR036642">
    <property type="entry name" value="Cyt_bc1_su8_sf"/>
</dbReference>
<reference evidence="14" key="1">
    <citation type="journal article" date="2021" name="Mol. Ecol. Resour.">
        <title>Apolygus lucorum genome provides insights into omnivorousness and mesophyll feeding.</title>
        <authorList>
            <person name="Liu Y."/>
            <person name="Liu H."/>
            <person name="Wang H."/>
            <person name="Huang T."/>
            <person name="Liu B."/>
            <person name="Yang B."/>
            <person name="Yin L."/>
            <person name="Li B."/>
            <person name="Zhang Y."/>
            <person name="Zhang S."/>
            <person name="Jiang F."/>
            <person name="Zhang X."/>
            <person name="Ren Y."/>
            <person name="Wang B."/>
            <person name="Wang S."/>
            <person name="Lu Y."/>
            <person name="Wu K."/>
            <person name="Fan W."/>
            <person name="Wang G."/>
        </authorList>
    </citation>
    <scope>NUCLEOTIDE SEQUENCE</scope>
    <source>
        <strain evidence="14">12Hb</strain>
    </source>
</reference>
<evidence type="ECO:0000256" key="2">
    <source>
        <dbReference type="ARBA" id="ARBA00007668"/>
    </source>
</evidence>
<feature type="transmembrane region" description="Helical" evidence="13">
    <location>
        <begin position="60"/>
        <end position="78"/>
    </location>
</feature>
<evidence type="ECO:0000256" key="7">
    <source>
        <dbReference type="ARBA" id="ARBA00022792"/>
    </source>
</evidence>
<evidence type="ECO:0000256" key="8">
    <source>
        <dbReference type="ARBA" id="ARBA00022982"/>
    </source>
</evidence>
<keyword evidence="15" id="KW-1185">Reference proteome</keyword>
<keyword evidence="8 13" id="KW-0249">Electron transport</keyword>
<evidence type="ECO:0000256" key="9">
    <source>
        <dbReference type="ARBA" id="ARBA00022989"/>
    </source>
</evidence>
<evidence type="ECO:0000256" key="10">
    <source>
        <dbReference type="ARBA" id="ARBA00023128"/>
    </source>
</evidence>
<evidence type="ECO:0000256" key="4">
    <source>
        <dbReference type="ARBA" id="ARBA00022448"/>
    </source>
</evidence>
<name>A0A6A4IV41_APOLU</name>
<dbReference type="SUPFAM" id="SSF81508">
    <property type="entry name" value="Ubiquinone-binding protein QP-C of cytochrome bc1 complex (Ubiquinol-cytochrome c reductase)"/>
    <property type="match status" value="1"/>
</dbReference>
<dbReference type="PANTHER" id="PTHR12119:SF2">
    <property type="entry name" value="CYTOCHROME B-C1 COMPLEX SUBUNIT 8"/>
    <property type="match status" value="1"/>
</dbReference>
<evidence type="ECO:0000256" key="11">
    <source>
        <dbReference type="ARBA" id="ARBA00023136"/>
    </source>
</evidence>
<dbReference type="EMBL" id="WIXP02000003">
    <property type="protein sequence ID" value="KAF6213730.1"/>
    <property type="molecule type" value="Genomic_DNA"/>
</dbReference>
<dbReference type="OrthoDB" id="6683853at2759"/>
<evidence type="ECO:0000256" key="5">
    <source>
        <dbReference type="ARBA" id="ARBA00022660"/>
    </source>
</evidence>
<evidence type="ECO:0000313" key="14">
    <source>
        <dbReference type="EMBL" id="KAF6213730.1"/>
    </source>
</evidence>
<dbReference type="AlphaFoldDB" id="A0A6A4IV41"/>
<keyword evidence="6 13" id="KW-0812">Transmembrane</keyword>
<proteinExistence type="inferred from homology"/>
<dbReference type="Proteomes" id="UP000466442">
    <property type="component" value="Unassembled WGS sequence"/>
</dbReference>
<evidence type="ECO:0000256" key="12">
    <source>
        <dbReference type="ARBA" id="ARBA00047105"/>
    </source>
</evidence>
<keyword evidence="9 13" id="KW-1133">Transmembrane helix</keyword>
<protein>
    <recommendedName>
        <fullName evidence="3 13">Cytochrome b-c1 complex subunit 8</fullName>
    </recommendedName>
    <alternativeName>
        <fullName evidence="13">Complex III subunit 8</fullName>
    </alternativeName>
</protein>
<dbReference type="Gene3D" id="1.20.5.210">
    <property type="entry name" value="Cytochrome b-c1 complex subunit 8"/>
    <property type="match status" value="1"/>
</dbReference>
<dbReference type="GO" id="GO:0006122">
    <property type="term" value="P:mitochondrial electron transport, ubiquinol to cytochrome c"/>
    <property type="evidence" value="ECO:0007669"/>
    <property type="project" value="UniProtKB-UniRule"/>
</dbReference>
<dbReference type="InterPro" id="IPR004205">
    <property type="entry name" value="Cyt_bc1_su8"/>
</dbReference>
<evidence type="ECO:0000256" key="6">
    <source>
        <dbReference type="ARBA" id="ARBA00022692"/>
    </source>
</evidence>
<dbReference type="GO" id="GO:0045275">
    <property type="term" value="C:respiratory chain complex III"/>
    <property type="evidence" value="ECO:0007669"/>
    <property type="project" value="UniProtKB-UniRule"/>
</dbReference>
<evidence type="ECO:0000256" key="1">
    <source>
        <dbReference type="ARBA" id="ARBA00004434"/>
    </source>
</evidence>
<sequence>MRLTAHSNNLTMKLTPVNHGHGFGELGVYIRGLVTYKLSPFEQKAFAGASNFLPKTARRIGTSSVFIVPPFLLGYLIFSEVEKKFHQMCRKNPEDYVNDK</sequence>
<keyword evidence="5 13" id="KW-0679">Respiratory chain</keyword>
<accession>A0A6A4IV41</accession>
<keyword evidence="7 13" id="KW-0999">Mitochondrion inner membrane</keyword>
<evidence type="ECO:0000313" key="15">
    <source>
        <dbReference type="Proteomes" id="UP000466442"/>
    </source>
</evidence>
<keyword evidence="4 13" id="KW-0813">Transport</keyword>
<dbReference type="Pfam" id="PF02939">
    <property type="entry name" value="UcrQ"/>
    <property type="match status" value="1"/>
</dbReference>
<comment type="similarity">
    <text evidence="2 13">Belongs to the UQCRQ/QCR8 family.</text>
</comment>
<evidence type="ECO:0000256" key="13">
    <source>
        <dbReference type="RuleBase" id="RU368118"/>
    </source>
</evidence>